<proteinExistence type="predicted"/>
<evidence type="ECO:0000256" key="2">
    <source>
        <dbReference type="PROSITE-ProRule" id="PRU00708"/>
    </source>
</evidence>
<evidence type="ECO:0000313" key="4">
    <source>
        <dbReference type="Proteomes" id="UP001419268"/>
    </source>
</evidence>
<dbReference type="PROSITE" id="PS51375">
    <property type="entry name" value="PPR"/>
    <property type="match status" value="4"/>
</dbReference>
<dbReference type="Proteomes" id="UP001419268">
    <property type="component" value="Unassembled WGS sequence"/>
</dbReference>
<feature type="repeat" description="PPR" evidence="2">
    <location>
        <begin position="75"/>
        <end position="105"/>
    </location>
</feature>
<keyword evidence="4" id="KW-1185">Reference proteome</keyword>
<dbReference type="PANTHER" id="PTHR47926">
    <property type="entry name" value="PENTATRICOPEPTIDE REPEAT-CONTAINING PROTEIN"/>
    <property type="match status" value="1"/>
</dbReference>
<dbReference type="AlphaFoldDB" id="A0AAP0HX28"/>
<feature type="repeat" description="PPR" evidence="2">
    <location>
        <begin position="353"/>
        <end position="387"/>
    </location>
</feature>
<dbReference type="InterPro" id="IPR046960">
    <property type="entry name" value="PPR_At4g14850-like_plant"/>
</dbReference>
<protein>
    <recommendedName>
        <fullName evidence="5">Pentatricopeptide repeat-containing protein</fullName>
    </recommendedName>
</protein>
<organism evidence="3 4">
    <name type="scientific">Stephania cephalantha</name>
    <dbReference type="NCBI Taxonomy" id="152367"/>
    <lineage>
        <taxon>Eukaryota</taxon>
        <taxon>Viridiplantae</taxon>
        <taxon>Streptophyta</taxon>
        <taxon>Embryophyta</taxon>
        <taxon>Tracheophyta</taxon>
        <taxon>Spermatophyta</taxon>
        <taxon>Magnoliopsida</taxon>
        <taxon>Ranunculales</taxon>
        <taxon>Menispermaceae</taxon>
        <taxon>Menispermoideae</taxon>
        <taxon>Cissampelideae</taxon>
        <taxon>Stephania</taxon>
    </lineage>
</organism>
<dbReference type="Pfam" id="PF12854">
    <property type="entry name" value="PPR_1"/>
    <property type="match status" value="1"/>
</dbReference>
<reference evidence="3 4" key="1">
    <citation type="submission" date="2024-01" db="EMBL/GenBank/DDBJ databases">
        <title>Genome assemblies of Stephania.</title>
        <authorList>
            <person name="Yang L."/>
        </authorList>
    </citation>
    <scope>NUCLEOTIDE SEQUENCE [LARGE SCALE GENOMIC DNA]</scope>
    <source>
        <strain evidence="3">JXDWG</strain>
        <tissue evidence="3">Leaf</tissue>
    </source>
</reference>
<dbReference type="Gene3D" id="1.25.40.10">
    <property type="entry name" value="Tetratricopeptide repeat domain"/>
    <property type="match status" value="3"/>
</dbReference>
<gene>
    <name evidence="3" type="ORF">Scep_021707</name>
</gene>
<dbReference type="NCBIfam" id="TIGR00756">
    <property type="entry name" value="PPR"/>
    <property type="match status" value="3"/>
</dbReference>
<dbReference type="GO" id="GO:0003723">
    <property type="term" value="F:RNA binding"/>
    <property type="evidence" value="ECO:0007669"/>
    <property type="project" value="InterPro"/>
</dbReference>
<feature type="repeat" description="PPR" evidence="2">
    <location>
        <begin position="178"/>
        <end position="212"/>
    </location>
</feature>
<evidence type="ECO:0008006" key="5">
    <source>
        <dbReference type="Google" id="ProtNLM"/>
    </source>
</evidence>
<comment type="caution">
    <text evidence="3">The sequence shown here is derived from an EMBL/GenBank/DDBJ whole genome shotgun (WGS) entry which is preliminary data.</text>
</comment>
<dbReference type="FunFam" id="1.25.40.10:FF:001236">
    <property type="entry name" value="Pentatricopeptide repeat-containing protein At3g28660"/>
    <property type="match status" value="1"/>
</dbReference>
<dbReference type="PANTHER" id="PTHR47926:SF437">
    <property type="entry name" value="PENTACOTRIPEPTIDE-REPEAT REGION OF PRORP DOMAIN-CONTAINING PROTEIN"/>
    <property type="match status" value="1"/>
</dbReference>
<dbReference type="Pfam" id="PF20431">
    <property type="entry name" value="E_motif"/>
    <property type="match status" value="1"/>
</dbReference>
<dbReference type="InterPro" id="IPR011990">
    <property type="entry name" value="TPR-like_helical_dom_sf"/>
</dbReference>
<keyword evidence="1" id="KW-0677">Repeat</keyword>
<accession>A0AAP0HX28</accession>
<name>A0AAP0HX28_9MAGN</name>
<dbReference type="FunFam" id="1.25.40.10:FF:001394">
    <property type="entry name" value="Pentatricopeptide repeat-containing protein At3g28660"/>
    <property type="match status" value="1"/>
</dbReference>
<dbReference type="FunFam" id="1.25.40.10:FF:000381">
    <property type="entry name" value="Pentatricopeptide repeat-containing protein"/>
    <property type="match status" value="1"/>
</dbReference>
<dbReference type="GO" id="GO:0009451">
    <property type="term" value="P:RNA modification"/>
    <property type="evidence" value="ECO:0007669"/>
    <property type="project" value="InterPro"/>
</dbReference>
<dbReference type="InterPro" id="IPR046848">
    <property type="entry name" value="E_motif"/>
</dbReference>
<dbReference type="EMBL" id="JBBNAG010000009">
    <property type="protein sequence ID" value="KAK9104863.1"/>
    <property type="molecule type" value="Genomic_DNA"/>
</dbReference>
<feature type="repeat" description="PPR" evidence="2">
    <location>
        <begin position="250"/>
        <end position="284"/>
    </location>
</feature>
<dbReference type="InterPro" id="IPR002885">
    <property type="entry name" value="PPR_rpt"/>
</dbReference>
<evidence type="ECO:0000313" key="3">
    <source>
        <dbReference type="EMBL" id="KAK9104863.1"/>
    </source>
</evidence>
<sequence length="511" mass="57006">MQSHGPQSQAWNRCMSLIHHCTNMRRLKLTHAIYITHGLHANPYAVSKLISFTALSPSGDLTYASLLFTHAQSLNSFIYNTLIRAYSRSPTPHLALHFFHLMLRDPSLAPDHLTFPFALIACANASRVEQGEQIHSWVVKVGLAHCDRHVQTALLRFYVQCGGLGDARKVFDEIPQRDAVHWNVLVSGYLRCGLAGEALVLFRMMLGCSGVVVDEFCVATGLAACAQSGALKQGMWIHQYVRERDGFGEDVFVGTALVDMYAKCGCIDDAVKVFEEMPKRNVFSWSAMIGAFALHGFAREAFPCLDRMVKEDGIRPDSVVLLGTLTACTHAGLEEEGWFLLENMEALYGVVPKHEHYSCMVDLLCRAGRLDEAFGLIKRMPMRPLASVWGALLSTCRTRSNVELAEIAVEELLRLEHDNGCEEDGAYVQLSNIYLGANRGDDARRIRKLMDERGIKKTPGCSAVEVDGEVSEFVSGDVVHRRQIEISAMLELLSFQMNDLHFREDRTIAIL</sequence>
<evidence type="ECO:0000256" key="1">
    <source>
        <dbReference type="ARBA" id="ARBA00022737"/>
    </source>
</evidence>
<dbReference type="Pfam" id="PF01535">
    <property type="entry name" value="PPR"/>
    <property type="match status" value="4"/>
</dbReference>